<evidence type="ECO:0000256" key="7">
    <source>
        <dbReference type="ARBA" id="ARBA00022989"/>
    </source>
</evidence>
<accession>A0AA86SV15</accession>
<evidence type="ECO:0000256" key="9">
    <source>
        <dbReference type="ARBA" id="ARBA00023136"/>
    </source>
</evidence>
<dbReference type="PANTHER" id="PTHR13462">
    <property type="entry name" value="CALCIUM UNIPORTER PROTEIN, MITOCHONDRIAL"/>
    <property type="match status" value="1"/>
</dbReference>
<evidence type="ECO:0000256" key="1">
    <source>
        <dbReference type="ARBA" id="ARBA00004141"/>
    </source>
</evidence>
<evidence type="ECO:0000313" key="12">
    <source>
        <dbReference type="Proteomes" id="UP001189624"/>
    </source>
</evidence>
<organism evidence="11 12">
    <name type="scientific">Sphenostylis stenocarpa</name>
    <dbReference type="NCBI Taxonomy" id="92480"/>
    <lineage>
        <taxon>Eukaryota</taxon>
        <taxon>Viridiplantae</taxon>
        <taxon>Streptophyta</taxon>
        <taxon>Embryophyta</taxon>
        <taxon>Tracheophyta</taxon>
        <taxon>Spermatophyta</taxon>
        <taxon>Magnoliopsida</taxon>
        <taxon>eudicotyledons</taxon>
        <taxon>Gunneridae</taxon>
        <taxon>Pentapetalae</taxon>
        <taxon>rosids</taxon>
        <taxon>fabids</taxon>
        <taxon>Fabales</taxon>
        <taxon>Fabaceae</taxon>
        <taxon>Papilionoideae</taxon>
        <taxon>50 kb inversion clade</taxon>
        <taxon>NPAAA clade</taxon>
        <taxon>indigoferoid/millettioid clade</taxon>
        <taxon>Phaseoleae</taxon>
        <taxon>Sphenostylis</taxon>
    </lineage>
</organism>
<evidence type="ECO:0000256" key="2">
    <source>
        <dbReference type="ARBA" id="ARBA00005653"/>
    </source>
</evidence>
<dbReference type="GO" id="GO:0036444">
    <property type="term" value="P:calcium import into the mitochondrion"/>
    <property type="evidence" value="ECO:0007669"/>
    <property type="project" value="TreeGrafter"/>
</dbReference>
<keyword evidence="7" id="KW-1133">Transmembrane helix</keyword>
<evidence type="ECO:0000259" key="10">
    <source>
        <dbReference type="Pfam" id="PF04678"/>
    </source>
</evidence>
<dbReference type="GO" id="GO:0051560">
    <property type="term" value="P:mitochondrial calcium ion homeostasis"/>
    <property type="evidence" value="ECO:0007669"/>
    <property type="project" value="InterPro"/>
</dbReference>
<dbReference type="Gramene" id="rna-AYBTSS11_LOCUS25392">
    <property type="protein sequence ID" value="CAJ1973331.1"/>
    <property type="gene ID" value="gene-AYBTSS11_LOCUS25392"/>
</dbReference>
<comment type="similarity">
    <text evidence="2">Belongs to the MCU (TC 1.A.77) family.</text>
</comment>
<gene>
    <name evidence="11" type="ORF">AYBTSS11_LOCUS25392</name>
</gene>
<dbReference type="GO" id="GO:0005262">
    <property type="term" value="F:calcium channel activity"/>
    <property type="evidence" value="ECO:0007669"/>
    <property type="project" value="TreeGrafter"/>
</dbReference>
<dbReference type="GO" id="GO:0015292">
    <property type="term" value="F:uniporter activity"/>
    <property type="evidence" value="ECO:0007669"/>
    <property type="project" value="TreeGrafter"/>
</dbReference>
<dbReference type="GO" id="GO:1990246">
    <property type="term" value="C:uniplex complex"/>
    <property type="evidence" value="ECO:0007669"/>
    <property type="project" value="TreeGrafter"/>
</dbReference>
<proteinExistence type="inferred from homology"/>
<keyword evidence="4" id="KW-0109">Calcium transport</keyword>
<reference evidence="11" key="1">
    <citation type="submission" date="2023-10" db="EMBL/GenBank/DDBJ databases">
        <authorList>
            <person name="Domelevo Entfellner J.-B."/>
        </authorList>
    </citation>
    <scope>NUCLEOTIDE SEQUENCE</scope>
</reference>
<evidence type="ECO:0000256" key="4">
    <source>
        <dbReference type="ARBA" id="ARBA00022568"/>
    </source>
</evidence>
<dbReference type="EMBL" id="OY731406">
    <property type="protein sequence ID" value="CAJ1973331.1"/>
    <property type="molecule type" value="Genomic_DNA"/>
</dbReference>
<feature type="domain" description="Calcium uniporter protein C-terminal" evidence="10">
    <location>
        <begin position="123"/>
        <end position="225"/>
    </location>
</feature>
<evidence type="ECO:0000313" key="11">
    <source>
        <dbReference type="EMBL" id="CAJ1973331.1"/>
    </source>
</evidence>
<keyword evidence="6" id="KW-0106">Calcium</keyword>
<protein>
    <recommendedName>
        <fullName evidence="10">Calcium uniporter protein C-terminal domain-containing protein</fullName>
    </recommendedName>
</protein>
<dbReference type="InterPro" id="IPR006769">
    <property type="entry name" value="MCU_C"/>
</dbReference>
<dbReference type="Pfam" id="PF04678">
    <property type="entry name" value="MCU"/>
    <property type="match status" value="1"/>
</dbReference>
<keyword evidence="3" id="KW-0813">Transport</keyword>
<sequence>MSFPTPPISPGPISLQQYLTSPESSHNGFFRRFLEARSGCRHSDILPLPVGDKLKVINTVDLDSNHPMAPNGMGISANDARKILRASQMEKVKAKLRDIPHTSISYAHYFRLCLQFCDHNQCQAAEFAKILDHSGNVVVLGDVVLLRPEQIAKRMERLIWESTVSPDPRREELEKMERLKAMIDEKAKAQVRSELYCGLGFFVVQTLGLMKLTFWDLTWDVMEPVETANKVILRELKKKLDNTKGLWAEEIPEIL</sequence>
<evidence type="ECO:0000256" key="8">
    <source>
        <dbReference type="ARBA" id="ARBA00023065"/>
    </source>
</evidence>
<keyword evidence="9" id="KW-0472">Membrane</keyword>
<evidence type="ECO:0000256" key="3">
    <source>
        <dbReference type="ARBA" id="ARBA00022448"/>
    </source>
</evidence>
<keyword evidence="12" id="KW-1185">Reference proteome</keyword>
<dbReference type="AlphaFoldDB" id="A0AA86SV15"/>
<dbReference type="Proteomes" id="UP001189624">
    <property type="component" value="Chromosome 9"/>
</dbReference>
<keyword evidence="5" id="KW-0812">Transmembrane</keyword>
<name>A0AA86SV15_9FABA</name>
<dbReference type="InterPro" id="IPR039055">
    <property type="entry name" value="MCU_fam"/>
</dbReference>
<keyword evidence="8" id="KW-0406">Ion transport</keyword>
<evidence type="ECO:0000256" key="6">
    <source>
        <dbReference type="ARBA" id="ARBA00022837"/>
    </source>
</evidence>
<comment type="subcellular location">
    <subcellularLocation>
        <location evidence="1">Membrane</location>
        <topology evidence="1">Multi-pass membrane protein</topology>
    </subcellularLocation>
</comment>
<evidence type="ECO:0000256" key="5">
    <source>
        <dbReference type="ARBA" id="ARBA00022692"/>
    </source>
</evidence>
<dbReference type="PANTHER" id="PTHR13462:SF17">
    <property type="entry name" value="CALCIUM UNIPORTER PROTEIN 4, MITOCHONDRIAL"/>
    <property type="match status" value="1"/>
</dbReference>